<dbReference type="EnsemblMetazoa" id="GPAI040478-RA">
    <property type="protein sequence ID" value="GPAI040478-PA"/>
    <property type="gene ID" value="GPAI040478"/>
</dbReference>
<proteinExistence type="predicted"/>
<sequence length="170" mass="19604">MQPLSNDEQRRYFPMNAKHHFTRNKFYFLRDLTFNHHLPVYEYGFGNPKFARTDIEHQSSIHILLEEYFESGNWENDSPNSKEEEEDNLNASGKRKRVRLLTNSDDSNDGNYGKENIEAAADGTVGRKIETGSPHGILTLRTIFEGVSRSAGHSKRNIIKRERSCSDLAK</sequence>
<reference evidence="3" key="1">
    <citation type="submission" date="2014-03" db="EMBL/GenBank/DDBJ databases">
        <authorList>
            <person name="Aksoy S."/>
            <person name="Warren W."/>
            <person name="Wilson R.K."/>
        </authorList>
    </citation>
    <scope>NUCLEOTIDE SEQUENCE [LARGE SCALE GENOMIC DNA]</scope>
    <source>
        <strain evidence="3">IAEA</strain>
    </source>
</reference>
<feature type="region of interest" description="Disordered" evidence="1">
    <location>
        <begin position="74"/>
        <end position="114"/>
    </location>
</feature>
<reference evidence="2" key="2">
    <citation type="submission" date="2020-05" db="UniProtKB">
        <authorList>
            <consortium name="EnsemblMetazoa"/>
        </authorList>
    </citation>
    <scope>IDENTIFICATION</scope>
    <source>
        <strain evidence="2">IAEA</strain>
    </source>
</reference>
<evidence type="ECO:0000313" key="3">
    <source>
        <dbReference type="Proteomes" id="UP000092445"/>
    </source>
</evidence>
<dbReference type="VEuPathDB" id="VectorBase:GPAI040478"/>
<name>A0A1B0ABS6_GLOPL</name>
<protein>
    <submittedName>
        <fullName evidence="2">Uncharacterized protein</fullName>
    </submittedName>
</protein>
<dbReference type="Proteomes" id="UP000092445">
    <property type="component" value="Unassembled WGS sequence"/>
</dbReference>
<dbReference type="AlphaFoldDB" id="A0A1B0ABS6"/>
<accession>A0A1B0ABS6</accession>
<evidence type="ECO:0000313" key="2">
    <source>
        <dbReference type="EnsemblMetazoa" id="GPAI040478-PA"/>
    </source>
</evidence>
<organism evidence="2 3">
    <name type="scientific">Glossina pallidipes</name>
    <name type="common">Tsetse fly</name>
    <dbReference type="NCBI Taxonomy" id="7398"/>
    <lineage>
        <taxon>Eukaryota</taxon>
        <taxon>Metazoa</taxon>
        <taxon>Ecdysozoa</taxon>
        <taxon>Arthropoda</taxon>
        <taxon>Hexapoda</taxon>
        <taxon>Insecta</taxon>
        <taxon>Pterygota</taxon>
        <taxon>Neoptera</taxon>
        <taxon>Endopterygota</taxon>
        <taxon>Diptera</taxon>
        <taxon>Brachycera</taxon>
        <taxon>Muscomorpha</taxon>
        <taxon>Hippoboscoidea</taxon>
        <taxon>Glossinidae</taxon>
        <taxon>Glossina</taxon>
    </lineage>
</organism>
<keyword evidence="3" id="KW-1185">Reference proteome</keyword>
<evidence type="ECO:0000256" key="1">
    <source>
        <dbReference type="SAM" id="MobiDB-lite"/>
    </source>
</evidence>